<dbReference type="AlphaFoldDB" id="A0A9Q9AT03"/>
<proteinExistence type="predicted"/>
<feature type="signal peptide" evidence="1">
    <location>
        <begin position="1"/>
        <end position="19"/>
    </location>
</feature>
<dbReference type="GO" id="GO:0005576">
    <property type="term" value="C:extracellular region"/>
    <property type="evidence" value="ECO:0007669"/>
    <property type="project" value="TreeGrafter"/>
</dbReference>
<evidence type="ECO:0000313" key="2">
    <source>
        <dbReference type="EMBL" id="USW52643.1"/>
    </source>
</evidence>
<dbReference type="InterPro" id="IPR021054">
    <property type="entry name" value="Cell_wall_mannoprotein_1"/>
</dbReference>
<name>A0A9Q9AT03_9PEZI</name>
<keyword evidence="1" id="KW-0732">Signal</keyword>
<dbReference type="OrthoDB" id="3485059at2759"/>
<dbReference type="EMBL" id="CP099421">
    <property type="protein sequence ID" value="USW52643.1"/>
    <property type="molecule type" value="Genomic_DNA"/>
</dbReference>
<dbReference type="Pfam" id="PF12296">
    <property type="entry name" value="HsbA"/>
    <property type="match status" value="1"/>
</dbReference>
<feature type="chain" id="PRO_5040223611" evidence="1">
    <location>
        <begin position="20"/>
        <end position="174"/>
    </location>
</feature>
<dbReference type="PANTHER" id="PTHR38123">
    <property type="entry name" value="CELL WALL SERINE-THREONINE-RICH GALACTOMANNOPROTEIN MP1 (AFU_ORTHOLOGUE AFUA_4G03240)"/>
    <property type="match status" value="1"/>
</dbReference>
<dbReference type="Proteomes" id="UP001056384">
    <property type="component" value="Chromosome 4"/>
</dbReference>
<dbReference type="Gene3D" id="1.20.1280.140">
    <property type="match status" value="1"/>
</dbReference>
<gene>
    <name evidence="2" type="ORF">Slin15195_G059620</name>
</gene>
<reference evidence="2" key="1">
    <citation type="submission" date="2022-06" db="EMBL/GenBank/DDBJ databases">
        <title>Complete genome sequences of two strains of the flax pathogen Septoria linicola.</title>
        <authorList>
            <person name="Lapalu N."/>
            <person name="Simon A."/>
            <person name="Demenou B."/>
            <person name="Paumier D."/>
            <person name="Guillot M.-P."/>
            <person name="Gout L."/>
            <person name="Valade R."/>
        </authorList>
    </citation>
    <scope>NUCLEOTIDE SEQUENCE</scope>
    <source>
        <strain evidence="2">SE15195</strain>
    </source>
</reference>
<accession>A0A9Q9AT03</accession>
<protein>
    <submittedName>
        <fullName evidence="2">Cell wall mannoprotein</fullName>
    </submittedName>
</protein>
<sequence>MVALNWTIASLLLATIAYSAPLIHPRASAAIIDDLNTINTDTTALQSALSAYKGGLFSALPIQNANEQLTKDINNAIASGGYYGFASEQESQQALSFIYYTLAPNVEATAALLSQKKDFFVADKLSERVLQSLQALRSASYQYGQILASKNPGFADANARIDAALAGVLAAYSY</sequence>
<organism evidence="2 3">
    <name type="scientific">Septoria linicola</name>
    <dbReference type="NCBI Taxonomy" id="215465"/>
    <lineage>
        <taxon>Eukaryota</taxon>
        <taxon>Fungi</taxon>
        <taxon>Dikarya</taxon>
        <taxon>Ascomycota</taxon>
        <taxon>Pezizomycotina</taxon>
        <taxon>Dothideomycetes</taxon>
        <taxon>Dothideomycetidae</taxon>
        <taxon>Mycosphaerellales</taxon>
        <taxon>Mycosphaerellaceae</taxon>
        <taxon>Septoria</taxon>
    </lineage>
</organism>
<evidence type="ECO:0000256" key="1">
    <source>
        <dbReference type="SAM" id="SignalP"/>
    </source>
</evidence>
<evidence type="ECO:0000313" key="3">
    <source>
        <dbReference type="Proteomes" id="UP001056384"/>
    </source>
</evidence>
<dbReference type="PANTHER" id="PTHR38123:SF6">
    <property type="entry name" value="CELL WALL SERINE-THREONINE-RICH GALACTOMANNOPROTEIN MP1 (AFU_ORTHOLOGUE AFUA_4G03240)"/>
    <property type="match status" value="1"/>
</dbReference>
<keyword evidence="3" id="KW-1185">Reference proteome</keyword>